<protein>
    <submittedName>
        <fullName evidence="2">Uncharacterized protein</fullName>
    </submittedName>
</protein>
<evidence type="ECO:0000313" key="3">
    <source>
        <dbReference type="Proteomes" id="UP000185663"/>
    </source>
</evidence>
<keyword evidence="1" id="KW-0472">Membrane</keyword>
<dbReference type="AlphaFoldDB" id="A0A1H1P5N4"/>
<dbReference type="RefSeq" id="WP_197675412.1">
    <property type="nucleotide sequence ID" value="NZ_LT629776.1"/>
</dbReference>
<keyword evidence="1" id="KW-0812">Transmembrane</keyword>
<keyword evidence="1" id="KW-1133">Transmembrane helix</keyword>
<gene>
    <name evidence="2" type="ORF">SAMN04489860_0710</name>
</gene>
<name>A0A1H1P5N4_9CELL</name>
<sequence length="59" mass="6296">MTHLSWDPHEVGELGADHPLLVAILVLGLIALLVVSVAAVVAIVTAPRRSPEPVRHDDE</sequence>
<evidence type="ECO:0000256" key="1">
    <source>
        <dbReference type="SAM" id="Phobius"/>
    </source>
</evidence>
<dbReference type="EMBL" id="LT629776">
    <property type="protein sequence ID" value="SDS06350.1"/>
    <property type="molecule type" value="Genomic_DNA"/>
</dbReference>
<organism evidence="2 3">
    <name type="scientific">Paraoerskovia marina</name>
    <dbReference type="NCBI Taxonomy" id="545619"/>
    <lineage>
        <taxon>Bacteria</taxon>
        <taxon>Bacillati</taxon>
        <taxon>Actinomycetota</taxon>
        <taxon>Actinomycetes</taxon>
        <taxon>Micrococcales</taxon>
        <taxon>Cellulomonadaceae</taxon>
        <taxon>Paraoerskovia</taxon>
    </lineage>
</organism>
<evidence type="ECO:0000313" key="2">
    <source>
        <dbReference type="EMBL" id="SDS06350.1"/>
    </source>
</evidence>
<feature type="transmembrane region" description="Helical" evidence="1">
    <location>
        <begin position="20"/>
        <end position="46"/>
    </location>
</feature>
<keyword evidence="3" id="KW-1185">Reference proteome</keyword>
<dbReference type="Proteomes" id="UP000185663">
    <property type="component" value="Chromosome I"/>
</dbReference>
<proteinExistence type="predicted"/>
<accession>A0A1H1P5N4</accession>
<reference evidence="2 3" key="1">
    <citation type="submission" date="2016-10" db="EMBL/GenBank/DDBJ databases">
        <authorList>
            <person name="de Groot N.N."/>
        </authorList>
    </citation>
    <scope>NUCLEOTIDE SEQUENCE [LARGE SCALE GENOMIC DNA]</scope>
    <source>
        <strain evidence="2 3">DSM 22126</strain>
    </source>
</reference>